<sequence length="405" mass="45987">MDKRVVNTKESKVSFRYFPFAFGKTPLERKKKKVEKGNKQGEEDQESSSSVYSVFVNTRGLRNWTRRSLTFSLRRDLKRISLHPCLVKYSSSIVLRKMMRMKTEATATHGRSASGGGGEPAAREWELRPGGMLVQKRNPDSDRISIPPPTIRVRVKYGSIYHEIHINSQATFGELKKMLTGPTGLHHQDQKLLYKDKERDSKAFLDMAGVKDKSKIVLIEDPISQEKRLLEMRKNAKMEKASKSISEISLEIDRLAGRVSAFESIISKGGRLGEKDVVNLIELLMNQLLKLDGIMADGDVKLQRKMQVKRVQKYVETLDMLKIKNSMPSNNGVEMEMQTQHRHTNGQKLAPIQEQQPKHSGSDEAVVTAKWEMFDSLPALLPAPSTSTSKANNSVQPKFPWEFFD</sequence>
<dbReference type="PROSITE" id="PS50053">
    <property type="entry name" value="UBIQUITIN_2"/>
    <property type="match status" value="1"/>
</dbReference>
<dbReference type="PROSITE" id="PS51035">
    <property type="entry name" value="BAG"/>
    <property type="match status" value="1"/>
</dbReference>
<evidence type="ECO:0008006" key="7">
    <source>
        <dbReference type="Google" id="ProtNLM"/>
    </source>
</evidence>
<comment type="caution">
    <text evidence="5">The sequence shown here is derived from an EMBL/GenBank/DDBJ whole genome shotgun (WGS) entry which is preliminary data.</text>
</comment>
<dbReference type="EMBL" id="JBBPBM010000004">
    <property type="protein sequence ID" value="KAK8587210.1"/>
    <property type="molecule type" value="Genomic_DNA"/>
</dbReference>
<dbReference type="SUPFAM" id="SSF54236">
    <property type="entry name" value="Ubiquitin-like"/>
    <property type="match status" value="1"/>
</dbReference>
<evidence type="ECO:0000259" key="3">
    <source>
        <dbReference type="PROSITE" id="PS50053"/>
    </source>
</evidence>
<evidence type="ECO:0000259" key="4">
    <source>
        <dbReference type="PROSITE" id="PS51035"/>
    </source>
</evidence>
<keyword evidence="6" id="KW-1185">Reference proteome</keyword>
<dbReference type="PANTHER" id="PTHR12329:SF11">
    <property type="entry name" value="BAG FAMILY MOLECULAR CHAPERONE REGULATOR 1"/>
    <property type="match status" value="1"/>
</dbReference>
<accession>A0ABR2FSH6</accession>
<dbReference type="Gene3D" id="3.10.20.90">
    <property type="entry name" value="Phosphatidylinositol 3-kinase Catalytic Subunit, Chain A, domain 1"/>
    <property type="match status" value="1"/>
</dbReference>
<dbReference type="SUPFAM" id="SSF63491">
    <property type="entry name" value="BAG domain"/>
    <property type="match status" value="1"/>
</dbReference>
<dbReference type="Gene3D" id="1.20.58.120">
    <property type="entry name" value="BAG domain"/>
    <property type="match status" value="1"/>
</dbReference>
<evidence type="ECO:0000313" key="6">
    <source>
        <dbReference type="Proteomes" id="UP001472677"/>
    </source>
</evidence>
<reference evidence="5 6" key="1">
    <citation type="journal article" date="2024" name="G3 (Bethesda)">
        <title>Genome assembly of Hibiscus sabdariffa L. provides insights into metabolisms of medicinal natural products.</title>
        <authorList>
            <person name="Kim T."/>
        </authorList>
    </citation>
    <scope>NUCLEOTIDE SEQUENCE [LARGE SCALE GENOMIC DNA]</scope>
    <source>
        <strain evidence="5">TK-2024</strain>
        <tissue evidence="5">Old leaves</tissue>
    </source>
</reference>
<dbReference type="CDD" id="cd17054">
    <property type="entry name" value="Ubl_AtBAG1_like"/>
    <property type="match status" value="1"/>
</dbReference>
<dbReference type="PANTHER" id="PTHR12329">
    <property type="entry name" value="BCL2-ASSOCIATED ATHANOGENE"/>
    <property type="match status" value="1"/>
</dbReference>
<evidence type="ECO:0000256" key="2">
    <source>
        <dbReference type="SAM" id="MobiDB-lite"/>
    </source>
</evidence>
<feature type="region of interest" description="Disordered" evidence="2">
    <location>
        <begin position="340"/>
        <end position="363"/>
    </location>
</feature>
<gene>
    <name evidence="5" type="ORF">V6N12_021716</name>
</gene>
<protein>
    <recommendedName>
        <fullName evidence="7">BAG family molecular chaperone regulator 1</fullName>
    </recommendedName>
</protein>
<dbReference type="SMART" id="SM00264">
    <property type="entry name" value="BAG"/>
    <property type="match status" value="1"/>
</dbReference>
<evidence type="ECO:0000256" key="1">
    <source>
        <dbReference type="ARBA" id="ARBA00023186"/>
    </source>
</evidence>
<dbReference type="Pfam" id="PF02179">
    <property type="entry name" value="BAG"/>
    <property type="match status" value="1"/>
</dbReference>
<dbReference type="InterPro" id="IPR029071">
    <property type="entry name" value="Ubiquitin-like_domsf"/>
</dbReference>
<dbReference type="InterPro" id="IPR036533">
    <property type="entry name" value="BAG_dom_sf"/>
</dbReference>
<dbReference type="Proteomes" id="UP001472677">
    <property type="component" value="Unassembled WGS sequence"/>
</dbReference>
<dbReference type="InterPro" id="IPR003103">
    <property type="entry name" value="BAG_domain"/>
</dbReference>
<organism evidence="5 6">
    <name type="scientific">Hibiscus sabdariffa</name>
    <name type="common">roselle</name>
    <dbReference type="NCBI Taxonomy" id="183260"/>
    <lineage>
        <taxon>Eukaryota</taxon>
        <taxon>Viridiplantae</taxon>
        <taxon>Streptophyta</taxon>
        <taxon>Embryophyta</taxon>
        <taxon>Tracheophyta</taxon>
        <taxon>Spermatophyta</taxon>
        <taxon>Magnoliopsida</taxon>
        <taxon>eudicotyledons</taxon>
        <taxon>Gunneridae</taxon>
        <taxon>Pentapetalae</taxon>
        <taxon>rosids</taxon>
        <taxon>malvids</taxon>
        <taxon>Malvales</taxon>
        <taxon>Malvaceae</taxon>
        <taxon>Malvoideae</taxon>
        <taxon>Hibiscus</taxon>
    </lineage>
</organism>
<feature type="domain" description="BAG" evidence="4">
    <location>
        <begin position="244"/>
        <end position="322"/>
    </location>
</feature>
<name>A0ABR2FSH6_9ROSI</name>
<feature type="domain" description="Ubiquitin-like" evidence="3">
    <location>
        <begin position="149"/>
        <end position="219"/>
    </location>
</feature>
<evidence type="ECO:0000313" key="5">
    <source>
        <dbReference type="EMBL" id="KAK8587210.1"/>
    </source>
</evidence>
<proteinExistence type="predicted"/>
<keyword evidence="1" id="KW-0143">Chaperone</keyword>
<dbReference type="InterPro" id="IPR039773">
    <property type="entry name" value="BAG_chaperone_regulator"/>
</dbReference>
<feature type="region of interest" description="Disordered" evidence="2">
    <location>
        <begin position="29"/>
        <end position="49"/>
    </location>
</feature>
<dbReference type="InterPro" id="IPR000626">
    <property type="entry name" value="Ubiquitin-like_dom"/>
</dbReference>